<dbReference type="InterPro" id="IPR024937">
    <property type="entry name" value="Domain_X"/>
</dbReference>
<feature type="domain" description="Domain X" evidence="9">
    <location>
        <begin position="365"/>
        <end position="474"/>
    </location>
</feature>
<evidence type="ECO:0000259" key="10">
    <source>
        <dbReference type="Pfam" id="PF01824"/>
    </source>
</evidence>
<dbReference type="GO" id="GO:0008380">
    <property type="term" value="P:RNA splicing"/>
    <property type="evidence" value="ECO:0007669"/>
    <property type="project" value="UniProtKB-UniRule"/>
</dbReference>
<evidence type="ECO:0000256" key="4">
    <source>
        <dbReference type="ARBA" id="ARBA00022640"/>
    </source>
</evidence>
<dbReference type="InterPro" id="IPR024942">
    <property type="entry name" value="Maturase_MatK_N"/>
</dbReference>
<dbReference type="AlphaFoldDB" id="A0AAV0LIS1"/>
<dbReference type="GO" id="GO:0006397">
    <property type="term" value="P:mRNA processing"/>
    <property type="evidence" value="ECO:0007669"/>
    <property type="project" value="UniProtKB-KW"/>
</dbReference>
<dbReference type="GO" id="GO:0008033">
    <property type="term" value="P:tRNA processing"/>
    <property type="evidence" value="ECO:0007669"/>
    <property type="project" value="UniProtKB-KW"/>
</dbReference>
<evidence type="ECO:0000256" key="5">
    <source>
        <dbReference type="ARBA" id="ARBA00022664"/>
    </source>
</evidence>
<comment type="similarity">
    <text evidence="2 8">Belongs to the intron maturase 2 family. MatK subfamily.</text>
</comment>
<dbReference type="EMBL" id="CAMGYJ010000006">
    <property type="protein sequence ID" value="CAI0433485.1"/>
    <property type="molecule type" value="Genomic_DNA"/>
</dbReference>
<reference evidence="11" key="1">
    <citation type="submission" date="2022-08" db="EMBL/GenBank/DDBJ databases">
        <authorList>
            <person name="Gutierrez-Valencia J."/>
        </authorList>
    </citation>
    <scope>NUCLEOTIDE SEQUENCE</scope>
</reference>
<evidence type="ECO:0000256" key="1">
    <source>
        <dbReference type="ARBA" id="ARBA00004229"/>
    </source>
</evidence>
<keyword evidence="3" id="KW-0150">Chloroplast</keyword>
<dbReference type="GO" id="GO:0009507">
    <property type="term" value="C:chloroplast"/>
    <property type="evidence" value="ECO:0007669"/>
    <property type="project" value="UniProtKB-SubCell"/>
</dbReference>
<keyword evidence="7 8" id="KW-0694">RNA-binding</keyword>
<proteinExistence type="inferred from homology"/>
<keyword evidence="6 8" id="KW-0819">tRNA processing</keyword>
<accession>A0AAV0LIS1</accession>
<dbReference type="HAMAP" id="MF_01390">
    <property type="entry name" value="MatK"/>
    <property type="match status" value="1"/>
</dbReference>
<dbReference type="Proteomes" id="UP001154282">
    <property type="component" value="Unassembled WGS sequence"/>
</dbReference>
<evidence type="ECO:0000256" key="3">
    <source>
        <dbReference type="ARBA" id="ARBA00022528"/>
    </source>
</evidence>
<name>A0AAV0LIS1_9ROSI</name>
<evidence type="ECO:0000256" key="8">
    <source>
        <dbReference type="HAMAP-Rule" id="MF_01390"/>
    </source>
</evidence>
<dbReference type="PANTHER" id="PTHR34811:SF1">
    <property type="entry name" value="MATURASE K"/>
    <property type="match status" value="1"/>
</dbReference>
<dbReference type="Pfam" id="PF01348">
    <property type="entry name" value="Intron_maturas2"/>
    <property type="match status" value="1"/>
</dbReference>
<sequence length="520" mass="62023">MQMTKYTKYLELDGSLKKSFLYPLIFREYIYIVTYARSLNGYGSIFSEHVGCENKSSLLIVKRLITRMNQPNHFIISATDSEQHILFRYNNILYSQMISEGLAVIIEIPFSLRLVSALERLEVVKSQNLRSIHSIFPFLEDKFPHLNYVSTGLIPYPIHLEKLVQAIRFWIKDPACLHLLRLFFHEYWNWNSLFFSKKFRSIFVFVKRNPRFFLFLYNLYIYENESIFFFLRNQSFHLRSTFYQFLLERKYFYGKIEQFAEVFDNCFRTSLWLFKDPFMHYARYQGKYILASKGTPFLIKKWKYYLVNLWQSHFYVWSQPENIYLNSLSKHSIHFLGYLSSLRLNPSVLRSQMVENSFIMDNTTQKFDTIIPILSLIGALEKAKFCNGVGHPISKPAWADSPDSDIIDRFLCICKNLSHYYSGSSKKNLYRIKYILRLSCVKTLARKHKSTVRIFLKRLGSELLEEFFTDEKQILSLIPRTSSISQRLYKGRVWYLDIVCINELAHEKNLFIKHVNRNFP</sequence>
<keyword evidence="12" id="KW-1185">Reference proteome</keyword>
<keyword evidence="5 8" id="KW-0507">mRNA processing</keyword>
<comment type="function">
    <text evidence="8">Usually encoded in the trnK tRNA gene intron. Probably assists in splicing its own and other chloroplast group II introns.</text>
</comment>
<organism evidence="11 12">
    <name type="scientific">Linum tenue</name>
    <dbReference type="NCBI Taxonomy" id="586396"/>
    <lineage>
        <taxon>Eukaryota</taxon>
        <taxon>Viridiplantae</taxon>
        <taxon>Streptophyta</taxon>
        <taxon>Embryophyta</taxon>
        <taxon>Tracheophyta</taxon>
        <taxon>Spermatophyta</taxon>
        <taxon>Magnoliopsida</taxon>
        <taxon>eudicotyledons</taxon>
        <taxon>Gunneridae</taxon>
        <taxon>Pentapetalae</taxon>
        <taxon>rosids</taxon>
        <taxon>fabids</taxon>
        <taxon>Malpighiales</taxon>
        <taxon>Linaceae</taxon>
        <taxon>Linum</taxon>
    </lineage>
</organism>
<dbReference type="PANTHER" id="PTHR34811">
    <property type="entry name" value="MATURASE K"/>
    <property type="match status" value="1"/>
</dbReference>
<protein>
    <recommendedName>
        <fullName evidence="8">Maturase K</fullName>
    </recommendedName>
    <alternativeName>
        <fullName evidence="8">Intron maturase</fullName>
    </alternativeName>
</protein>
<dbReference type="InterPro" id="IPR002866">
    <property type="entry name" value="Maturase_MatK"/>
</dbReference>
<dbReference type="Pfam" id="PF01824">
    <property type="entry name" value="MatK_N"/>
    <property type="match status" value="1"/>
</dbReference>
<evidence type="ECO:0000256" key="7">
    <source>
        <dbReference type="ARBA" id="ARBA00022884"/>
    </source>
</evidence>
<evidence type="ECO:0000259" key="9">
    <source>
        <dbReference type="Pfam" id="PF01348"/>
    </source>
</evidence>
<comment type="caution">
    <text evidence="11">The sequence shown here is derived from an EMBL/GenBank/DDBJ whole genome shotgun (WGS) entry which is preliminary data.</text>
</comment>
<evidence type="ECO:0000313" key="12">
    <source>
        <dbReference type="Proteomes" id="UP001154282"/>
    </source>
</evidence>
<gene>
    <name evidence="8" type="primary">matK</name>
    <name evidence="11" type="ORF">LITE_LOCUS23881</name>
</gene>
<feature type="domain" description="Maturase MatK N-terminal" evidence="10">
    <location>
        <begin position="3"/>
        <end position="337"/>
    </location>
</feature>
<dbReference type="GO" id="GO:0003723">
    <property type="term" value="F:RNA binding"/>
    <property type="evidence" value="ECO:0007669"/>
    <property type="project" value="UniProtKB-KW"/>
</dbReference>
<keyword evidence="4" id="KW-0934">Plastid</keyword>
<evidence type="ECO:0000313" key="11">
    <source>
        <dbReference type="EMBL" id="CAI0433485.1"/>
    </source>
</evidence>
<evidence type="ECO:0000256" key="6">
    <source>
        <dbReference type="ARBA" id="ARBA00022694"/>
    </source>
</evidence>
<comment type="subcellular location">
    <subcellularLocation>
        <location evidence="1 8">Plastid</location>
        <location evidence="1 8">Chloroplast</location>
    </subcellularLocation>
</comment>
<evidence type="ECO:0000256" key="2">
    <source>
        <dbReference type="ARBA" id="ARBA00006621"/>
    </source>
</evidence>